<dbReference type="SUPFAM" id="SSF46689">
    <property type="entry name" value="Homeodomain-like"/>
    <property type="match status" value="1"/>
</dbReference>
<reference evidence="3" key="1">
    <citation type="submission" date="2020-03" db="EMBL/GenBank/DDBJ databases">
        <title>Site-based positive gene gene selection in Geosmithia morbida across the United States reveals a broad range of putative effectors and factors for local host and environmental adapation.</title>
        <authorList>
            <person name="Onufrak A."/>
            <person name="Murdoch R.W."/>
            <person name="Gazis R."/>
            <person name="Huff M."/>
            <person name="Staton M."/>
            <person name="Klingeman W."/>
            <person name="Hadziabdic D."/>
        </authorList>
    </citation>
    <scope>NUCLEOTIDE SEQUENCE</scope>
    <source>
        <strain evidence="3">1262</strain>
    </source>
</reference>
<evidence type="ECO:0000256" key="1">
    <source>
        <dbReference type="SAM" id="MobiDB-lite"/>
    </source>
</evidence>
<dbReference type="Pfam" id="PF13921">
    <property type="entry name" value="Myb_DNA-bind_6"/>
    <property type="match status" value="1"/>
</dbReference>
<gene>
    <name evidence="3" type="ORF">GMORB2_3210</name>
</gene>
<dbReference type="Proteomes" id="UP000749293">
    <property type="component" value="Unassembled WGS sequence"/>
</dbReference>
<feature type="region of interest" description="Disordered" evidence="1">
    <location>
        <begin position="47"/>
        <end position="102"/>
    </location>
</feature>
<evidence type="ECO:0000313" key="4">
    <source>
        <dbReference type="Proteomes" id="UP000749293"/>
    </source>
</evidence>
<dbReference type="CDD" id="cd00167">
    <property type="entry name" value="SANT"/>
    <property type="match status" value="1"/>
</dbReference>
<protein>
    <submittedName>
        <fullName evidence="3">SANT protein</fullName>
    </submittedName>
</protein>
<dbReference type="EMBL" id="JAANYQ010000017">
    <property type="protein sequence ID" value="KAF4120409.1"/>
    <property type="molecule type" value="Genomic_DNA"/>
</dbReference>
<dbReference type="PROSITE" id="PS50090">
    <property type="entry name" value="MYB_LIKE"/>
    <property type="match status" value="1"/>
</dbReference>
<dbReference type="OrthoDB" id="4151352at2759"/>
<evidence type="ECO:0000259" key="2">
    <source>
        <dbReference type="PROSITE" id="PS50090"/>
    </source>
</evidence>
<dbReference type="InterPro" id="IPR001005">
    <property type="entry name" value="SANT/Myb"/>
</dbReference>
<feature type="domain" description="Myb-like" evidence="2">
    <location>
        <begin position="97"/>
        <end position="147"/>
    </location>
</feature>
<sequence length="400" mass="42581">MPRQPRASSGSHHHQPYANTHAQHQLGVSLAPASMYTEPRMSIPASNNYFDMSTTSATPSSSMQIPPQHQPHQLPSASFDNNDYNTNPAPTLTLPPSHRPSSGAWTLHDDQQLIEARTKGLNWNQIKNTYFPSKSANACRKRHERLSERRDSDEWDNRKFQRLAKEYMAMRKEIWSGLAARTGEKWTAVEHKCLSNGLKNIQSASRAATRLERLHSQSAAAAAGGGPLTGYDDDSGISGIGLTPVDELDASYSSPVTSISSSGGRAGGGGGVHSTSSSFQQPPPHDPLAHIPSSAVSHPQQMQTMGEASSANYLSTFGIPSNGMGGGTYGARSSHHHHPSAMQNQHRYSSSVSSNASYGPGNSENGASPYANGQQRMASVDMGIGSIINRGGGAGAGPGM</sequence>
<comment type="caution">
    <text evidence="3">The sequence shown here is derived from an EMBL/GenBank/DDBJ whole genome shotgun (WGS) entry which is preliminary data.</text>
</comment>
<feature type="compositionally biased region" description="Polar residues" evidence="1">
    <location>
        <begin position="294"/>
        <end position="307"/>
    </location>
</feature>
<dbReference type="AlphaFoldDB" id="A0A9P5D3D6"/>
<feature type="region of interest" description="Disordered" evidence="1">
    <location>
        <begin position="325"/>
        <end position="372"/>
    </location>
</feature>
<name>A0A9P5D3D6_9HYPO</name>
<dbReference type="InterPro" id="IPR009057">
    <property type="entry name" value="Homeodomain-like_sf"/>
</dbReference>
<dbReference type="GeneID" id="55969438"/>
<proteinExistence type="predicted"/>
<keyword evidence="4" id="KW-1185">Reference proteome</keyword>
<evidence type="ECO:0000313" key="3">
    <source>
        <dbReference type="EMBL" id="KAF4120409.1"/>
    </source>
</evidence>
<dbReference type="RefSeq" id="XP_035319061.1">
    <property type="nucleotide sequence ID" value="XM_035465186.1"/>
</dbReference>
<feature type="region of interest" description="Disordered" evidence="1">
    <location>
        <begin position="252"/>
        <end position="307"/>
    </location>
</feature>
<feature type="compositionally biased region" description="Low complexity" evidence="1">
    <location>
        <begin position="85"/>
        <end position="96"/>
    </location>
</feature>
<feature type="compositionally biased region" description="Low complexity" evidence="1">
    <location>
        <begin position="252"/>
        <end position="263"/>
    </location>
</feature>
<feature type="compositionally biased region" description="Polar residues" evidence="1">
    <location>
        <begin position="360"/>
        <end position="372"/>
    </location>
</feature>
<organism evidence="3 4">
    <name type="scientific">Geosmithia morbida</name>
    <dbReference type="NCBI Taxonomy" id="1094350"/>
    <lineage>
        <taxon>Eukaryota</taxon>
        <taxon>Fungi</taxon>
        <taxon>Dikarya</taxon>
        <taxon>Ascomycota</taxon>
        <taxon>Pezizomycotina</taxon>
        <taxon>Sordariomycetes</taxon>
        <taxon>Hypocreomycetidae</taxon>
        <taxon>Hypocreales</taxon>
        <taxon>Bionectriaceae</taxon>
        <taxon>Geosmithia</taxon>
    </lineage>
</organism>
<feature type="compositionally biased region" description="Low complexity" evidence="1">
    <location>
        <begin position="53"/>
        <end position="78"/>
    </location>
</feature>
<accession>A0A9P5D3D6</accession>